<protein>
    <recommendedName>
        <fullName evidence="3">Lipoprotein</fullName>
    </recommendedName>
</protein>
<keyword evidence="2" id="KW-1185">Reference proteome</keyword>
<accession>A0ABT4A6A3</accession>
<organism evidence="1 2">
    <name type="scientific">Archangium lansingense</name>
    <dbReference type="NCBI Taxonomy" id="2995310"/>
    <lineage>
        <taxon>Bacteria</taxon>
        <taxon>Pseudomonadati</taxon>
        <taxon>Myxococcota</taxon>
        <taxon>Myxococcia</taxon>
        <taxon>Myxococcales</taxon>
        <taxon>Cystobacterineae</taxon>
        <taxon>Archangiaceae</taxon>
        <taxon>Archangium</taxon>
    </lineage>
</organism>
<sequence>MKRLIVSLMVVAGALLSACTEEEEFRQTVGLAGPYDVALVQQDEGVPELLFVTSTDTNELRVLELAKEQVDRRFVRAPNPLQSLAIPVLPRPQSLTRDVRYDENGQERTGRLVFARSSGSTEISVVAADHKELREVRRLRTPRMTGTSVGPVTAFAALAPEQVGGQTRLYFATQETTGARLWLALLPDRERLLAEVDAEEDARTPVEVLPLEGLVLPENVAVNSLLVLPSPVGQDHPGVLAVATRGTGGTVYRVDLGSKVVQTLNFGGAQVLYLATHGRTQYDVVVQTSKAPKTRVTESRTLEAGARIFGVLDPSNCSVLLQCTGVLAVDVATGQVAKDRTALDANDNLVSLYDMMSLTSGAGLPTGLSVVTDRNLVVQSGEPMNVFDPDPANADRRRGPTLPVLGIVPLSNGTILFFDALNLIHLNVKAIWTAEQTKNTPTATTVLANAQGTTLDENTRDEITFSGTFGVTRDQTYVLTYQGILPEMSSVARAADDSFKVPFEPQPGLGQVVQPGDIIVLLSAETGGQVCATDVTVLAVQPRDADNKVTLVPSGNLPPACADYDYFQVRAGGAQSLVVSSSSEGYVARLGAGGEVSRTGPYFFHPPGYAGLSEDVAVRLKVERQNLDDGDPGRGFVDLARGDRYVVTIDSHFLSYIISVDTSVGDLFFFRLPGPVVQATVDNDDFAYIVYPSANGVLEVDLSSITAGVLNSRGLFPYL</sequence>
<evidence type="ECO:0000313" key="2">
    <source>
        <dbReference type="Proteomes" id="UP001207654"/>
    </source>
</evidence>
<evidence type="ECO:0008006" key="3">
    <source>
        <dbReference type="Google" id="ProtNLM"/>
    </source>
</evidence>
<dbReference type="PROSITE" id="PS51257">
    <property type="entry name" value="PROKAR_LIPOPROTEIN"/>
    <property type="match status" value="1"/>
</dbReference>
<dbReference type="Proteomes" id="UP001207654">
    <property type="component" value="Unassembled WGS sequence"/>
</dbReference>
<comment type="caution">
    <text evidence="1">The sequence shown here is derived from an EMBL/GenBank/DDBJ whole genome shotgun (WGS) entry which is preliminary data.</text>
</comment>
<dbReference type="EMBL" id="JAPNKA010000001">
    <property type="protein sequence ID" value="MCY1077183.1"/>
    <property type="molecule type" value="Genomic_DNA"/>
</dbReference>
<reference evidence="1 2" key="1">
    <citation type="submission" date="2022-11" db="EMBL/GenBank/DDBJ databases">
        <title>Minimal conservation of predation-associated metabolite biosynthetic gene clusters underscores biosynthetic potential of Myxococcota including descriptions for ten novel species: Archangium lansinium sp. nov., Myxococcus landrumus sp. nov., Nannocystis bai.</title>
        <authorList>
            <person name="Ahearne A."/>
            <person name="Stevens C."/>
            <person name="Phillips K."/>
        </authorList>
    </citation>
    <scope>NUCLEOTIDE SEQUENCE [LARGE SCALE GENOMIC DNA]</scope>
    <source>
        <strain evidence="1 2">MIWBW</strain>
    </source>
</reference>
<gene>
    <name evidence="1" type="ORF">OV287_22160</name>
</gene>
<name>A0ABT4A6A3_9BACT</name>
<dbReference type="RefSeq" id="WP_267536032.1">
    <property type="nucleotide sequence ID" value="NZ_JAPNKA010000001.1"/>
</dbReference>
<proteinExistence type="predicted"/>
<evidence type="ECO:0000313" key="1">
    <source>
        <dbReference type="EMBL" id="MCY1077183.1"/>
    </source>
</evidence>